<feature type="region of interest" description="Disordered" evidence="1">
    <location>
        <begin position="308"/>
        <end position="329"/>
    </location>
</feature>
<feature type="compositionally biased region" description="Basic and acidic residues" evidence="1">
    <location>
        <begin position="308"/>
        <end position="320"/>
    </location>
</feature>
<dbReference type="Proteomes" id="UP000605568">
    <property type="component" value="Unassembled WGS sequence"/>
</dbReference>
<name>A0ABQ3MSL5_9PSEU</name>
<comment type="caution">
    <text evidence="2">The sequence shown here is derived from an EMBL/GenBank/DDBJ whole genome shotgun (WGS) entry which is preliminary data.</text>
</comment>
<organism evidence="2 3">
    <name type="scientific">Lentzea cavernae</name>
    <dbReference type="NCBI Taxonomy" id="2020703"/>
    <lineage>
        <taxon>Bacteria</taxon>
        <taxon>Bacillati</taxon>
        <taxon>Actinomycetota</taxon>
        <taxon>Actinomycetes</taxon>
        <taxon>Pseudonocardiales</taxon>
        <taxon>Pseudonocardiaceae</taxon>
        <taxon>Lentzea</taxon>
    </lineage>
</organism>
<evidence type="ECO:0008006" key="4">
    <source>
        <dbReference type="Google" id="ProtNLM"/>
    </source>
</evidence>
<proteinExistence type="predicted"/>
<sequence>MTFTDLKGGEQWSDPANCAGAGVFESLAQTVDSMGRLGEGDAAELGLNAAALGLDALGMVMDPVGALATAGIGWLIEHLSFLREPLDWLAGNGDKIKAAVGTWNQVSVAIAQIADEQNKAVQGQVGSWQEAAAGVLGKITQQIAKLMGVITRIAGRLKNLFAKLGDVLARLARFGKGGGQAVDAPGVPRTPKADAVSDAGKRLENWGQSRPTAGEAFDKLKQGGRELKDGYMDAGNTWKNKYEEPYGEKVPSAPWQRDAVDSYTPFKPITRADGSVTPHSVPNVLDGGYQVKLGADVLREASKQDELQLEGVEKDQKPAFERQQGYLDL</sequence>
<protein>
    <recommendedName>
        <fullName evidence="4">WXG100 family type VII secretion target</fullName>
    </recommendedName>
</protein>
<reference evidence="3" key="1">
    <citation type="journal article" date="2019" name="Int. J. Syst. Evol. Microbiol.">
        <title>The Global Catalogue of Microorganisms (GCM) 10K type strain sequencing project: providing services to taxonomists for standard genome sequencing and annotation.</title>
        <authorList>
            <consortium name="The Broad Institute Genomics Platform"/>
            <consortium name="The Broad Institute Genome Sequencing Center for Infectious Disease"/>
            <person name="Wu L."/>
            <person name="Ma J."/>
        </authorList>
    </citation>
    <scope>NUCLEOTIDE SEQUENCE [LARGE SCALE GENOMIC DNA]</scope>
    <source>
        <strain evidence="3">CGMCC 4.7367</strain>
    </source>
</reference>
<dbReference type="RefSeq" id="WP_191301366.1">
    <property type="nucleotide sequence ID" value="NZ_BNAR01000007.1"/>
</dbReference>
<accession>A0ABQ3MSL5</accession>
<evidence type="ECO:0000313" key="2">
    <source>
        <dbReference type="EMBL" id="GHH46307.1"/>
    </source>
</evidence>
<evidence type="ECO:0000256" key="1">
    <source>
        <dbReference type="SAM" id="MobiDB-lite"/>
    </source>
</evidence>
<keyword evidence="3" id="KW-1185">Reference proteome</keyword>
<gene>
    <name evidence="2" type="ORF">GCM10017774_49040</name>
</gene>
<dbReference type="EMBL" id="BNAR01000007">
    <property type="protein sequence ID" value="GHH46307.1"/>
    <property type="molecule type" value="Genomic_DNA"/>
</dbReference>
<evidence type="ECO:0000313" key="3">
    <source>
        <dbReference type="Proteomes" id="UP000605568"/>
    </source>
</evidence>